<dbReference type="InterPro" id="IPR035906">
    <property type="entry name" value="MetI-like_sf"/>
</dbReference>
<evidence type="ECO:0000313" key="9">
    <source>
        <dbReference type="EMBL" id="OIQ70660.1"/>
    </source>
</evidence>
<evidence type="ECO:0000259" key="8">
    <source>
        <dbReference type="PROSITE" id="PS50928"/>
    </source>
</evidence>
<evidence type="ECO:0000256" key="1">
    <source>
        <dbReference type="ARBA" id="ARBA00004651"/>
    </source>
</evidence>
<proteinExistence type="predicted"/>
<accession>A0A1J5PST4</accession>
<feature type="transmembrane region" description="Helical" evidence="7">
    <location>
        <begin position="61"/>
        <end position="81"/>
    </location>
</feature>
<keyword evidence="3" id="KW-1003">Cell membrane</keyword>
<feature type="transmembrane region" description="Helical" evidence="7">
    <location>
        <begin position="25"/>
        <end position="49"/>
    </location>
</feature>
<dbReference type="GO" id="GO:0043190">
    <property type="term" value="C:ATP-binding cassette (ABC) transporter complex"/>
    <property type="evidence" value="ECO:0007669"/>
    <property type="project" value="InterPro"/>
</dbReference>
<dbReference type="AlphaFoldDB" id="A0A1J5PST4"/>
<dbReference type="GO" id="GO:0006865">
    <property type="term" value="P:amino acid transport"/>
    <property type="evidence" value="ECO:0007669"/>
    <property type="project" value="TreeGrafter"/>
</dbReference>
<evidence type="ECO:0000256" key="3">
    <source>
        <dbReference type="ARBA" id="ARBA00022475"/>
    </source>
</evidence>
<dbReference type="NCBIfam" id="TIGR01726">
    <property type="entry name" value="HEQRo_perm_3TM"/>
    <property type="match status" value="1"/>
</dbReference>
<feature type="domain" description="ABC transmembrane type-1" evidence="8">
    <location>
        <begin position="23"/>
        <end position="223"/>
    </location>
</feature>
<dbReference type="Pfam" id="PF00528">
    <property type="entry name" value="BPD_transp_1"/>
    <property type="match status" value="1"/>
</dbReference>
<sequence length="242" mass="26573">MSLLFEPTPDGAGRYLDWIVSGLGWTLSLALGAWTIALVVGTIVGVARTLPMGILPRVGRLYVETFRNIPLLVQMFFWYFVLPELLPVRIGMAIQQMDPPWGSFVPALICLGLFTAARIAEQVRAGIQALPAGQIQAASALGFGRGRMYRLILLPQAFRIILPTLTNEFMTIFKNTSVALTIGLVELTATAREINENTFRTFEAFGVVTIVYLAIALLAWQIMYRIERAMQLPALAGGGARS</sequence>
<dbReference type="PROSITE" id="PS50928">
    <property type="entry name" value="ABC_TM1"/>
    <property type="match status" value="1"/>
</dbReference>
<feature type="transmembrane region" description="Helical" evidence="7">
    <location>
        <begin position="101"/>
        <end position="120"/>
    </location>
</feature>
<keyword evidence="5 7" id="KW-1133">Transmembrane helix</keyword>
<keyword evidence="4 7" id="KW-0812">Transmembrane</keyword>
<evidence type="ECO:0000256" key="7">
    <source>
        <dbReference type="SAM" id="Phobius"/>
    </source>
</evidence>
<dbReference type="Gene3D" id="1.10.3720.10">
    <property type="entry name" value="MetI-like"/>
    <property type="match status" value="1"/>
</dbReference>
<keyword evidence="6 7" id="KW-0472">Membrane</keyword>
<comment type="caution">
    <text evidence="9">The sequence shown here is derived from an EMBL/GenBank/DDBJ whole genome shotgun (WGS) entry which is preliminary data.</text>
</comment>
<name>A0A1J5PST4_9ZZZZ</name>
<dbReference type="PANTHER" id="PTHR30614:SF42">
    <property type="entry name" value="GLUTAMATE_ASPARTATE IMPORT PERMEASE PROTEIN GLTJ"/>
    <property type="match status" value="1"/>
</dbReference>
<dbReference type="InterPro" id="IPR000515">
    <property type="entry name" value="MetI-like"/>
</dbReference>
<feature type="transmembrane region" description="Helical" evidence="7">
    <location>
        <begin position="202"/>
        <end position="223"/>
    </location>
</feature>
<evidence type="ECO:0000256" key="5">
    <source>
        <dbReference type="ARBA" id="ARBA00022989"/>
    </source>
</evidence>
<comment type="subcellular location">
    <subcellularLocation>
        <location evidence="1">Cell membrane</location>
        <topology evidence="1">Multi-pass membrane protein</topology>
    </subcellularLocation>
</comment>
<evidence type="ECO:0000256" key="2">
    <source>
        <dbReference type="ARBA" id="ARBA00022448"/>
    </source>
</evidence>
<protein>
    <submittedName>
        <fullName evidence="9">Arginine transport system permease protein ArtQ</fullName>
    </submittedName>
</protein>
<dbReference type="InterPro" id="IPR043429">
    <property type="entry name" value="ArtM/GltK/GlnP/TcyL/YhdX-like"/>
</dbReference>
<gene>
    <name evidence="9" type="primary">artQ</name>
    <name evidence="9" type="ORF">GALL_477240</name>
</gene>
<dbReference type="GO" id="GO:0022857">
    <property type="term" value="F:transmembrane transporter activity"/>
    <property type="evidence" value="ECO:0007669"/>
    <property type="project" value="InterPro"/>
</dbReference>
<organism evidence="9">
    <name type="scientific">mine drainage metagenome</name>
    <dbReference type="NCBI Taxonomy" id="410659"/>
    <lineage>
        <taxon>unclassified sequences</taxon>
        <taxon>metagenomes</taxon>
        <taxon>ecological metagenomes</taxon>
    </lineage>
</organism>
<dbReference type="CDD" id="cd06261">
    <property type="entry name" value="TM_PBP2"/>
    <property type="match status" value="1"/>
</dbReference>
<evidence type="ECO:0000256" key="6">
    <source>
        <dbReference type="ARBA" id="ARBA00023136"/>
    </source>
</evidence>
<evidence type="ECO:0000256" key="4">
    <source>
        <dbReference type="ARBA" id="ARBA00022692"/>
    </source>
</evidence>
<reference evidence="9" key="1">
    <citation type="submission" date="2016-10" db="EMBL/GenBank/DDBJ databases">
        <title>Sequence of Gallionella enrichment culture.</title>
        <authorList>
            <person name="Poehlein A."/>
            <person name="Muehling M."/>
            <person name="Daniel R."/>
        </authorList>
    </citation>
    <scope>NUCLEOTIDE SEQUENCE</scope>
</reference>
<dbReference type="InterPro" id="IPR010065">
    <property type="entry name" value="AA_ABC_transptr_permease_3TM"/>
</dbReference>
<dbReference type="PANTHER" id="PTHR30614">
    <property type="entry name" value="MEMBRANE COMPONENT OF AMINO ACID ABC TRANSPORTER"/>
    <property type="match status" value="1"/>
</dbReference>
<keyword evidence="2" id="KW-0813">Transport</keyword>
<dbReference type="SUPFAM" id="SSF161098">
    <property type="entry name" value="MetI-like"/>
    <property type="match status" value="1"/>
</dbReference>
<dbReference type="EMBL" id="MLJW01004093">
    <property type="protein sequence ID" value="OIQ70660.1"/>
    <property type="molecule type" value="Genomic_DNA"/>
</dbReference>